<evidence type="ECO:0000313" key="3">
    <source>
        <dbReference type="EMBL" id="CAB4919737.1"/>
    </source>
</evidence>
<dbReference type="Pfam" id="PF01451">
    <property type="entry name" value="LMWPc"/>
    <property type="match status" value="1"/>
</dbReference>
<reference evidence="3" key="1">
    <citation type="submission" date="2020-05" db="EMBL/GenBank/DDBJ databases">
        <authorList>
            <person name="Chiriac C."/>
            <person name="Salcher M."/>
            <person name="Ghai R."/>
            <person name="Kavagutti S V."/>
        </authorList>
    </citation>
    <scope>NUCLEOTIDE SEQUENCE</scope>
</reference>
<evidence type="ECO:0000256" key="1">
    <source>
        <dbReference type="ARBA" id="ARBA00022849"/>
    </source>
</evidence>
<dbReference type="PANTHER" id="PTHR43428">
    <property type="entry name" value="ARSENATE REDUCTASE"/>
    <property type="match status" value="1"/>
</dbReference>
<dbReference type="InterPro" id="IPR023485">
    <property type="entry name" value="Ptyr_pPase"/>
</dbReference>
<name>A0A6J7HFE5_9ZZZZ</name>
<feature type="domain" description="Phosphotyrosine protein phosphatase I" evidence="2">
    <location>
        <begin position="2"/>
        <end position="127"/>
    </location>
</feature>
<protein>
    <submittedName>
        <fullName evidence="3">Unannotated protein</fullName>
    </submittedName>
</protein>
<dbReference type="SMART" id="SM00226">
    <property type="entry name" value="LMWPc"/>
    <property type="match status" value="1"/>
</dbReference>
<proteinExistence type="predicted"/>
<dbReference type="EMBL" id="CAFBMX010000002">
    <property type="protein sequence ID" value="CAB4919737.1"/>
    <property type="molecule type" value="Genomic_DNA"/>
</dbReference>
<evidence type="ECO:0000259" key="2">
    <source>
        <dbReference type="SMART" id="SM00226"/>
    </source>
</evidence>
<dbReference type="InterPro" id="IPR036196">
    <property type="entry name" value="Ptyr_pPase_sf"/>
</dbReference>
<keyword evidence="1" id="KW-0059">Arsenical resistance</keyword>
<organism evidence="3">
    <name type="scientific">freshwater metagenome</name>
    <dbReference type="NCBI Taxonomy" id="449393"/>
    <lineage>
        <taxon>unclassified sequences</taxon>
        <taxon>metagenomes</taxon>
        <taxon>ecological metagenomes</taxon>
    </lineage>
</organism>
<dbReference type="AlphaFoldDB" id="A0A6J7HFE5"/>
<dbReference type="Gene3D" id="3.40.50.2300">
    <property type="match status" value="1"/>
</dbReference>
<gene>
    <name evidence="3" type="ORF">UFOPK3674_00472</name>
</gene>
<accession>A0A6J7HFE5</accession>
<sequence length="133" mass="14732">MARVLFVCQRNAGRSQMSRALFDIEADGRHESASAGTLPADRIEPEVLLAMRELGVELSDVRPQALTQELIEWADVVVTMGCADARPTVPDTRSFDWPLPDPKGLPLSEIREIRHDIDLRVRDLVADLDDAAA</sequence>
<dbReference type="SUPFAM" id="SSF52788">
    <property type="entry name" value="Phosphotyrosine protein phosphatases I"/>
    <property type="match status" value="1"/>
</dbReference>
<dbReference type="PANTHER" id="PTHR43428:SF1">
    <property type="entry name" value="ARSENATE REDUCTASE"/>
    <property type="match status" value="1"/>
</dbReference>
<dbReference type="GO" id="GO:0046685">
    <property type="term" value="P:response to arsenic-containing substance"/>
    <property type="evidence" value="ECO:0007669"/>
    <property type="project" value="UniProtKB-KW"/>
</dbReference>